<evidence type="ECO:0000313" key="2">
    <source>
        <dbReference type="Proteomes" id="UP000712281"/>
    </source>
</evidence>
<protein>
    <submittedName>
        <fullName evidence="1">Uncharacterized protein</fullName>
    </submittedName>
</protein>
<reference evidence="1" key="1">
    <citation type="submission" date="2019-12" db="EMBL/GenBank/DDBJ databases">
        <title>Genome sequencing and annotation of Brassica cretica.</title>
        <authorList>
            <person name="Studholme D.J."/>
            <person name="Sarris P.F."/>
        </authorList>
    </citation>
    <scope>NUCLEOTIDE SEQUENCE</scope>
    <source>
        <strain evidence="1">PFS-001/15</strain>
        <tissue evidence="1">Leaf</tissue>
    </source>
</reference>
<dbReference type="Proteomes" id="UP000712281">
    <property type="component" value="Unassembled WGS sequence"/>
</dbReference>
<comment type="caution">
    <text evidence="1">The sequence shown here is derived from an EMBL/GenBank/DDBJ whole genome shotgun (WGS) entry which is preliminary data.</text>
</comment>
<dbReference type="AlphaFoldDB" id="A0A8S9H238"/>
<proteinExistence type="predicted"/>
<organism evidence="1 2">
    <name type="scientific">Brassica cretica</name>
    <name type="common">Mustard</name>
    <dbReference type="NCBI Taxonomy" id="69181"/>
    <lineage>
        <taxon>Eukaryota</taxon>
        <taxon>Viridiplantae</taxon>
        <taxon>Streptophyta</taxon>
        <taxon>Embryophyta</taxon>
        <taxon>Tracheophyta</taxon>
        <taxon>Spermatophyta</taxon>
        <taxon>Magnoliopsida</taxon>
        <taxon>eudicotyledons</taxon>
        <taxon>Gunneridae</taxon>
        <taxon>Pentapetalae</taxon>
        <taxon>rosids</taxon>
        <taxon>malvids</taxon>
        <taxon>Brassicales</taxon>
        <taxon>Brassicaceae</taxon>
        <taxon>Brassiceae</taxon>
        <taxon>Brassica</taxon>
    </lineage>
</organism>
<name>A0A8S9H238_BRACR</name>
<sequence>MGVLVHEEPCGVQGPIRLEPAASRGGLIGFIGTWFQGRLGKCEDSSVLSHVGYKRDIRVDREMVEATSQLYQLEESDGTSSEVVQLS</sequence>
<accession>A0A8S9H238</accession>
<gene>
    <name evidence="1" type="ORF">F2Q68_00033705</name>
</gene>
<dbReference type="EMBL" id="QGKW02001988">
    <property type="protein sequence ID" value="KAF2550292.1"/>
    <property type="molecule type" value="Genomic_DNA"/>
</dbReference>
<evidence type="ECO:0000313" key="1">
    <source>
        <dbReference type="EMBL" id="KAF2550292.1"/>
    </source>
</evidence>